<accession>A0A8J7H0G1</accession>
<feature type="domain" description="Methyl-accepting transducer" evidence="11">
    <location>
        <begin position="384"/>
        <end position="641"/>
    </location>
</feature>
<dbReference type="Gene3D" id="6.10.340.10">
    <property type="match status" value="1"/>
</dbReference>
<comment type="subcellular location">
    <subcellularLocation>
        <location evidence="1">Cell membrane</location>
        <topology evidence="1">Multi-pass membrane protein</topology>
    </subcellularLocation>
</comment>
<evidence type="ECO:0000256" key="7">
    <source>
        <dbReference type="ARBA" id="ARBA00023224"/>
    </source>
</evidence>
<dbReference type="CDD" id="cd12912">
    <property type="entry name" value="PDC2_MCP_like"/>
    <property type="match status" value="1"/>
</dbReference>
<evidence type="ECO:0000256" key="6">
    <source>
        <dbReference type="ARBA" id="ARBA00023136"/>
    </source>
</evidence>
<dbReference type="PRINTS" id="PR00260">
    <property type="entry name" value="CHEMTRNSDUCR"/>
</dbReference>
<evidence type="ECO:0000256" key="3">
    <source>
        <dbReference type="ARBA" id="ARBA00022500"/>
    </source>
</evidence>
<evidence type="ECO:0000259" key="12">
    <source>
        <dbReference type="PROSITE" id="PS50885"/>
    </source>
</evidence>
<evidence type="ECO:0000256" key="10">
    <source>
        <dbReference type="SAM" id="Phobius"/>
    </source>
</evidence>
<dbReference type="SMART" id="SM00283">
    <property type="entry name" value="MA"/>
    <property type="match status" value="1"/>
</dbReference>
<proteinExistence type="inferred from homology"/>
<dbReference type="InterPro" id="IPR004090">
    <property type="entry name" value="Chemotax_Me-accpt_rcpt"/>
</dbReference>
<evidence type="ECO:0000313" key="13">
    <source>
        <dbReference type="EMBL" id="MBH1939542.1"/>
    </source>
</evidence>
<dbReference type="Pfam" id="PF02743">
    <property type="entry name" value="dCache_1"/>
    <property type="match status" value="1"/>
</dbReference>
<dbReference type="InterPro" id="IPR033479">
    <property type="entry name" value="dCache_1"/>
</dbReference>
<dbReference type="RefSeq" id="WP_197659757.1">
    <property type="nucleotide sequence ID" value="NZ_JAEAGR010000001.1"/>
</dbReference>
<dbReference type="EMBL" id="JAEAGR010000001">
    <property type="protein sequence ID" value="MBH1939542.1"/>
    <property type="molecule type" value="Genomic_DNA"/>
</dbReference>
<keyword evidence="14" id="KW-1185">Reference proteome</keyword>
<gene>
    <name evidence="13" type="ORF">I5677_01385</name>
</gene>
<feature type="transmembrane region" description="Helical" evidence="10">
    <location>
        <begin position="290"/>
        <end position="312"/>
    </location>
</feature>
<dbReference type="PROSITE" id="PS50885">
    <property type="entry name" value="HAMP"/>
    <property type="match status" value="1"/>
</dbReference>
<dbReference type="Gene3D" id="3.30.450.20">
    <property type="entry name" value="PAS domain"/>
    <property type="match status" value="1"/>
</dbReference>
<keyword evidence="3" id="KW-0145">Chemotaxis</keyword>
<evidence type="ECO:0000256" key="9">
    <source>
        <dbReference type="PROSITE-ProRule" id="PRU00284"/>
    </source>
</evidence>
<evidence type="ECO:0000313" key="14">
    <source>
        <dbReference type="Proteomes" id="UP000623269"/>
    </source>
</evidence>
<name>A0A8J7H0G1_9FIRM</name>
<dbReference type="PROSITE" id="PS50111">
    <property type="entry name" value="CHEMOTAXIS_TRANSDUC_2"/>
    <property type="match status" value="1"/>
</dbReference>
<dbReference type="InterPro" id="IPR003660">
    <property type="entry name" value="HAMP_dom"/>
</dbReference>
<keyword evidence="2" id="KW-1003">Cell membrane</keyword>
<dbReference type="SUPFAM" id="SSF58104">
    <property type="entry name" value="Methyl-accepting chemotaxis protein (MCP) signaling domain"/>
    <property type="match status" value="1"/>
</dbReference>
<organism evidence="13 14">
    <name type="scientific">Mobilitalea sibirica</name>
    <dbReference type="NCBI Taxonomy" id="1462919"/>
    <lineage>
        <taxon>Bacteria</taxon>
        <taxon>Bacillati</taxon>
        <taxon>Bacillota</taxon>
        <taxon>Clostridia</taxon>
        <taxon>Lachnospirales</taxon>
        <taxon>Lachnospiraceae</taxon>
        <taxon>Mobilitalea</taxon>
    </lineage>
</organism>
<keyword evidence="4 10" id="KW-0812">Transmembrane</keyword>
<dbReference type="Pfam" id="PF00015">
    <property type="entry name" value="MCPsignal"/>
    <property type="match status" value="1"/>
</dbReference>
<dbReference type="Gene3D" id="1.10.287.950">
    <property type="entry name" value="Methyl-accepting chemotaxis protein"/>
    <property type="match status" value="1"/>
</dbReference>
<feature type="domain" description="HAMP" evidence="12">
    <location>
        <begin position="310"/>
        <end position="365"/>
    </location>
</feature>
<comment type="caution">
    <text evidence="13">The sequence shown here is derived from an EMBL/GenBank/DDBJ whole genome shotgun (WGS) entry which is preliminary data.</text>
</comment>
<evidence type="ECO:0000256" key="4">
    <source>
        <dbReference type="ARBA" id="ARBA00022692"/>
    </source>
</evidence>
<protein>
    <submittedName>
        <fullName evidence="13">Methyl-accepting chemotaxis protein</fullName>
    </submittedName>
</protein>
<keyword evidence="6 10" id="KW-0472">Membrane</keyword>
<dbReference type="CDD" id="cd06225">
    <property type="entry name" value="HAMP"/>
    <property type="match status" value="1"/>
</dbReference>
<evidence type="ECO:0000256" key="1">
    <source>
        <dbReference type="ARBA" id="ARBA00004651"/>
    </source>
</evidence>
<dbReference type="InterPro" id="IPR004089">
    <property type="entry name" value="MCPsignal_dom"/>
</dbReference>
<dbReference type="PANTHER" id="PTHR32089">
    <property type="entry name" value="METHYL-ACCEPTING CHEMOTAXIS PROTEIN MCPB"/>
    <property type="match status" value="1"/>
</dbReference>
<reference evidence="13" key="1">
    <citation type="submission" date="2020-12" db="EMBL/GenBank/DDBJ databases">
        <title>M. sibirica DSM 26468T genome.</title>
        <authorList>
            <person name="Thieme N."/>
            <person name="Rettenmaier R."/>
            <person name="Zverlov V."/>
            <person name="Liebl W."/>
        </authorList>
    </citation>
    <scope>NUCLEOTIDE SEQUENCE</scope>
    <source>
        <strain evidence="13">DSM 26468</strain>
    </source>
</reference>
<evidence type="ECO:0000256" key="5">
    <source>
        <dbReference type="ARBA" id="ARBA00022989"/>
    </source>
</evidence>
<dbReference type="SMART" id="SM00304">
    <property type="entry name" value="HAMP"/>
    <property type="match status" value="1"/>
</dbReference>
<dbReference type="GO" id="GO:0005886">
    <property type="term" value="C:plasma membrane"/>
    <property type="evidence" value="ECO:0007669"/>
    <property type="project" value="UniProtKB-SubCell"/>
</dbReference>
<dbReference type="GO" id="GO:0007165">
    <property type="term" value="P:signal transduction"/>
    <property type="evidence" value="ECO:0007669"/>
    <property type="project" value="UniProtKB-KW"/>
</dbReference>
<evidence type="ECO:0000259" key="11">
    <source>
        <dbReference type="PROSITE" id="PS50111"/>
    </source>
</evidence>
<sequence length="670" mass="72628">MNSIRTKLLVSFITIIILVTAVLGVISINTGKKLLIQEAENAVEMIADEGAKLVQARILTLKSSLTRIAARKEIRSMEWDKQLPVMKEELKGTEFLDIAVVLPDGSAYYTDGTVSQLGDRGYVMKAFEGVANVSEVIISRVINEPVIMVATPILENDKVVGVLIGRRDGNTLSLITNDASYGEEGFAYMLGGNGKIIAHKDKAMVLEEYNPISKAEEDPKFVSWSDAVKKMQEDKKGVTSYQYWSEIDGKETKDTFYSGYAPVEGTSWTYVIVAAEHELLRAIPTLQNRILFVVIIGLLISAALVIFMGITITKPILTLANISKKIASLDITEDVPKKLKKWPDENGIMARAMQEIVDSLREIIGQITDSAILVSATAEELTATTEQSALAADEVSKTVEEIAKGASEQAENTEIGSSQVITLGNVIDKNREQMKNLNETAGKVGNVVDEGLQDIERLSEITQENNIATNEIYDIIRKTKESTAQIGEASNVITDIAAQTNLLALNASIEAARAGEAGKGFAVVADQIKKLAAQSADSTGRIDNIIQELNQIVSKAVEGIEKVISITKEQSVSVSGTNQKYKSIAKAMKEAQDAVEQLNVSEEDMIGAKNTILDMMQTLSAIAQENAASTEEASSAMEEQSTSIEEIAKSSEKLAILAGDLQGVVKKFKL</sequence>
<dbReference type="GO" id="GO:0006935">
    <property type="term" value="P:chemotaxis"/>
    <property type="evidence" value="ECO:0007669"/>
    <property type="project" value="UniProtKB-KW"/>
</dbReference>
<keyword evidence="5 10" id="KW-1133">Transmembrane helix</keyword>
<dbReference type="Proteomes" id="UP000623269">
    <property type="component" value="Unassembled WGS sequence"/>
</dbReference>
<dbReference type="PANTHER" id="PTHR32089:SF112">
    <property type="entry name" value="LYSOZYME-LIKE PROTEIN-RELATED"/>
    <property type="match status" value="1"/>
</dbReference>
<keyword evidence="7 9" id="KW-0807">Transducer</keyword>
<evidence type="ECO:0000256" key="8">
    <source>
        <dbReference type="ARBA" id="ARBA00029447"/>
    </source>
</evidence>
<dbReference type="GO" id="GO:0004888">
    <property type="term" value="F:transmembrane signaling receptor activity"/>
    <property type="evidence" value="ECO:0007669"/>
    <property type="project" value="InterPro"/>
</dbReference>
<dbReference type="AlphaFoldDB" id="A0A8J7H0G1"/>
<comment type="similarity">
    <text evidence="8">Belongs to the methyl-accepting chemotaxis (MCP) protein family.</text>
</comment>
<evidence type="ECO:0000256" key="2">
    <source>
        <dbReference type="ARBA" id="ARBA00022475"/>
    </source>
</evidence>